<proteinExistence type="inferred from homology"/>
<evidence type="ECO:0000256" key="3">
    <source>
        <dbReference type="ARBA" id="ARBA00022679"/>
    </source>
</evidence>
<evidence type="ECO:0000256" key="6">
    <source>
        <dbReference type="ARBA" id="ARBA00023133"/>
    </source>
</evidence>
<keyword evidence="2 9" id="KW-1003">Cell membrane</keyword>
<feature type="transmembrane region" description="Helical" evidence="9">
    <location>
        <begin position="234"/>
        <end position="252"/>
    </location>
</feature>
<keyword evidence="5 9" id="KW-1133">Transmembrane helix</keyword>
<protein>
    <recommendedName>
        <fullName evidence="9">Protoheme IX farnesyltransferase</fullName>
        <ecNumber evidence="9">2.5.1.141</ecNumber>
    </recommendedName>
    <alternativeName>
        <fullName evidence="9">Heme B farnesyltransferase</fullName>
    </alternativeName>
    <alternativeName>
        <fullName evidence="9">Heme O synthase</fullName>
    </alternativeName>
</protein>
<dbReference type="OrthoDB" id="9814417at2"/>
<dbReference type="HAMAP" id="MF_00154">
    <property type="entry name" value="CyoE_CtaB"/>
    <property type="match status" value="1"/>
</dbReference>
<comment type="function">
    <text evidence="9">Converts heme B (protoheme IX) to heme O by substitution of the vinyl group on carbon 2 of heme B porphyrin ring with a hydroxyethyl farnesyl side group.</text>
</comment>
<dbReference type="PANTHER" id="PTHR43448">
    <property type="entry name" value="PROTOHEME IX FARNESYLTRANSFERASE, MITOCHONDRIAL"/>
    <property type="match status" value="1"/>
</dbReference>
<evidence type="ECO:0000256" key="2">
    <source>
        <dbReference type="ARBA" id="ARBA00022475"/>
    </source>
</evidence>
<dbReference type="GO" id="GO:0048034">
    <property type="term" value="P:heme O biosynthetic process"/>
    <property type="evidence" value="ECO:0007669"/>
    <property type="project" value="UniProtKB-UniRule"/>
</dbReference>
<evidence type="ECO:0000313" key="11">
    <source>
        <dbReference type="Proteomes" id="UP000093070"/>
    </source>
</evidence>
<evidence type="ECO:0000256" key="8">
    <source>
        <dbReference type="ARBA" id="ARBA00047690"/>
    </source>
</evidence>
<feature type="transmembrane region" description="Helical" evidence="9">
    <location>
        <begin position="12"/>
        <end position="30"/>
    </location>
</feature>
<dbReference type="PATRIC" id="fig|118101.4.peg.466"/>
<gene>
    <name evidence="9" type="primary">cyoE</name>
    <name evidence="10" type="ORF">ATN01_02320</name>
</gene>
<dbReference type="GO" id="GO:0008495">
    <property type="term" value="F:protoheme IX farnesyltransferase activity"/>
    <property type="evidence" value="ECO:0007669"/>
    <property type="project" value="UniProtKB-UniRule"/>
</dbReference>
<comment type="pathway">
    <text evidence="9">Porphyrin-containing compound metabolism; heme O biosynthesis; heme O from protoheme: step 1/1.</text>
</comment>
<feature type="transmembrane region" description="Helical" evidence="9">
    <location>
        <begin position="36"/>
        <end position="60"/>
    </location>
</feature>
<feature type="transmembrane region" description="Helical" evidence="9">
    <location>
        <begin position="160"/>
        <end position="183"/>
    </location>
</feature>
<dbReference type="PANTHER" id="PTHR43448:SF2">
    <property type="entry name" value="PROTOHEME IX FARNESYLTRANSFERASE, MITOCHONDRIAL"/>
    <property type="match status" value="1"/>
</dbReference>
<comment type="similarity">
    <text evidence="9">Belongs to the UbiA prenyltransferase family. Protoheme IX farnesyltransferase subfamily.</text>
</comment>
<feature type="transmembrane region" description="Helical" evidence="9">
    <location>
        <begin position="264"/>
        <end position="284"/>
    </location>
</feature>
<evidence type="ECO:0000256" key="7">
    <source>
        <dbReference type="ARBA" id="ARBA00023136"/>
    </source>
</evidence>
<accession>A0A1B2H905</accession>
<dbReference type="CDD" id="cd13957">
    <property type="entry name" value="PT_UbiA_Cox10"/>
    <property type="match status" value="1"/>
</dbReference>
<dbReference type="EMBL" id="CP013259">
    <property type="protein sequence ID" value="ANZ22657.1"/>
    <property type="molecule type" value="Genomic_DNA"/>
</dbReference>
<evidence type="ECO:0000256" key="9">
    <source>
        <dbReference type="HAMAP-Rule" id="MF_00154"/>
    </source>
</evidence>
<feature type="transmembrane region" description="Helical" evidence="9">
    <location>
        <begin position="81"/>
        <end position="101"/>
    </location>
</feature>
<feature type="transmembrane region" description="Helical" evidence="9">
    <location>
        <begin position="209"/>
        <end position="228"/>
    </location>
</feature>
<dbReference type="InterPro" id="IPR006369">
    <property type="entry name" value="Protohaem_IX_farnesylTrfase"/>
</dbReference>
<comment type="miscellaneous">
    <text evidence="9">Carbon 2 of the heme B porphyrin ring is defined according to the Fischer nomenclature.</text>
</comment>
<feature type="transmembrane region" description="Helical" evidence="9">
    <location>
        <begin position="107"/>
        <end position="127"/>
    </location>
</feature>
<dbReference type="PROSITE" id="PS00943">
    <property type="entry name" value="UBIA"/>
    <property type="match status" value="1"/>
</dbReference>
<sequence length="285" mass="33036">MLNSYLRIIKPGIIIGNIILMIGSFLFASSHSYFSFFLFLYTVLGTSLVIASACVFNNLIDCDIDQKMKRTSKRVLPNKMIHPRFALIFAIFLGFLGVFILGVLVNFLSMFVSIFGFFIYVVLYTLLYKRKSIYSTFIGSFSGSTPSMIGYTAVTQSIDICAILLFFIFIFWQMAHFYSISILRIKDYKKAKIPVFPVVKGIIITKIHIFYYIIGFNFLVALLTFLSYTSFTFLVLSFIFNFYWLSLSYFNLKKKNHKENARQLFQYSILIVIILNILMSIDFLF</sequence>
<dbReference type="Pfam" id="PF01040">
    <property type="entry name" value="UbiA"/>
    <property type="match status" value="1"/>
</dbReference>
<comment type="catalytic activity">
    <reaction evidence="8 9">
        <text>heme b + (2E,6E)-farnesyl diphosphate + H2O = Fe(II)-heme o + diphosphate</text>
        <dbReference type="Rhea" id="RHEA:28070"/>
        <dbReference type="ChEBI" id="CHEBI:15377"/>
        <dbReference type="ChEBI" id="CHEBI:33019"/>
        <dbReference type="ChEBI" id="CHEBI:60344"/>
        <dbReference type="ChEBI" id="CHEBI:60530"/>
        <dbReference type="ChEBI" id="CHEBI:175763"/>
        <dbReference type="EC" id="2.5.1.141"/>
    </reaction>
</comment>
<dbReference type="Gene3D" id="1.10.357.140">
    <property type="entry name" value="UbiA prenyltransferase"/>
    <property type="match status" value="1"/>
</dbReference>
<dbReference type="UniPathway" id="UPA00834">
    <property type="reaction ID" value="UER00712"/>
</dbReference>
<dbReference type="InterPro" id="IPR000537">
    <property type="entry name" value="UbiA_prenyltransferase"/>
</dbReference>
<evidence type="ECO:0000256" key="4">
    <source>
        <dbReference type="ARBA" id="ARBA00022692"/>
    </source>
</evidence>
<feature type="transmembrane region" description="Helical" evidence="9">
    <location>
        <begin position="134"/>
        <end position="154"/>
    </location>
</feature>
<keyword evidence="6 9" id="KW-0350">Heme biosynthesis</keyword>
<organism evidence="10 11">
    <name type="scientific">Buchnera aphidicola subsp. Diuraphis noxia</name>
    <dbReference type="NCBI Taxonomy" id="118101"/>
    <lineage>
        <taxon>Bacteria</taxon>
        <taxon>Pseudomonadati</taxon>
        <taxon>Pseudomonadota</taxon>
        <taxon>Gammaproteobacteria</taxon>
        <taxon>Enterobacterales</taxon>
        <taxon>Erwiniaceae</taxon>
        <taxon>Buchnera</taxon>
    </lineage>
</organism>
<name>A0A1B2H905_BUCDN</name>
<dbReference type="Proteomes" id="UP000093070">
    <property type="component" value="Chromosome"/>
</dbReference>
<dbReference type="EC" id="2.5.1.141" evidence="9"/>
<evidence type="ECO:0000256" key="1">
    <source>
        <dbReference type="ARBA" id="ARBA00004141"/>
    </source>
</evidence>
<dbReference type="STRING" id="118101.ATN01_02320"/>
<reference evidence="10 11" key="1">
    <citation type="submission" date="2015-11" db="EMBL/GenBank/DDBJ databases">
        <title>The complete genome of Buchnera aphidicola from Diuraphis noxia biotype SAM.</title>
        <authorList>
            <person name="Burger N.F.V."/>
            <person name="Oberholster A.-M."/>
        </authorList>
    </citation>
    <scope>NUCLEOTIDE SEQUENCE [LARGE SCALE GENOMIC DNA]</scope>
    <source>
        <strain evidence="10">SAM</strain>
    </source>
</reference>
<evidence type="ECO:0000313" key="10">
    <source>
        <dbReference type="EMBL" id="ANZ22657.1"/>
    </source>
</evidence>
<dbReference type="AlphaFoldDB" id="A0A1B2H905"/>
<keyword evidence="7 9" id="KW-0472">Membrane</keyword>
<dbReference type="NCBIfam" id="TIGR01473">
    <property type="entry name" value="cyoE_ctaB"/>
    <property type="match status" value="1"/>
</dbReference>
<dbReference type="NCBIfam" id="NF003348">
    <property type="entry name" value="PRK04375.1-1"/>
    <property type="match status" value="1"/>
</dbReference>
<evidence type="ECO:0000256" key="5">
    <source>
        <dbReference type="ARBA" id="ARBA00022989"/>
    </source>
</evidence>
<dbReference type="InterPro" id="IPR030470">
    <property type="entry name" value="UbiA_prenylTrfase_CS"/>
</dbReference>
<dbReference type="GO" id="GO:0005886">
    <property type="term" value="C:plasma membrane"/>
    <property type="evidence" value="ECO:0007669"/>
    <property type="project" value="UniProtKB-SubCell"/>
</dbReference>
<comment type="subcellular location">
    <subcellularLocation>
        <location evidence="9">Cell membrane</location>
        <topology evidence="9">Multi-pass membrane protein</topology>
    </subcellularLocation>
    <subcellularLocation>
        <location evidence="1">Membrane</location>
        <topology evidence="1">Multi-pass membrane protein</topology>
    </subcellularLocation>
</comment>
<dbReference type="RefSeq" id="WP_075433479.1">
    <property type="nucleotide sequence ID" value="NZ_CP013259.1"/>
</dbReference>
<keyword evidence="4 9" id="KW-0812">Transmembrane</keyword>
<dbReference type="InterPro" id="IPR044878">
    <property type="entry name" value="UbiA_sf"/>
</dbReference>
<keyword evidence="3 9" id="KW-0808">Transferase</keyword>